<evidence type="ECO:0000256" key="7">
    <source>
        <dbReference type="ARBA" id="ARBA00023242"/>
    </source>
</evidence>
<keyword evidence="2 10" id="KW-0158">Chromosome</keyword>
<evidence type="ECO:0000256" key="1">
    <source>
        <dbReference type="ARBA" id="ARBA00007804"/>
    </source>
</evidence>
<dbReference type="Proteomes" id="UP000001876">
    <property type="component" value="Unassembled WGS sequence"/>
</dbReference>
<name>C1N8R2_MICPC</name>
<accession>C1N8R2</accession>
<dbReference type="Gene3D" id="3.30.160.570">
    <property type="entry name" value="Ncd80 complex, Spc24 subunit"/>
    <property type="match status" value="1"/>
</dbReference>
<comment type="function">
    <text evidence="10">Acts as a component of the essential kinetochore-associated NDC80 complex, which is required for chromosome segregation and spindle checkpoint activity.</text>
</comment>
<keyword evidence="6" id="KW-0175">Coiled coil</keyword>
<protein>
    <recommendedName>
        <fullName evidence="10">Kinetochore protein Spc24</fullName>
    </recommendedName>
</protein>
<comment type="similarity">
    <text evidence="1 10">Belongs to the SPC24 family.</text>
</comment>
<feature type="region of interest" description="Disordered" evidence="11">
    <location>
        <begin position="72"/>
        <end position="93"/>
    </location>
</feature>
<gene>
    <name evidence="12" type="ORF">MICPUCDRAFT_54210</name>
</gene>
<dbReference type="Pfam" id="PF08286">
    <property type="entry name" value="Spc24"/>
    <property type="match status" value="1"/>
</dbReference>
<organism evidence="13">
    <name type="scientific">Micromonas pusilla (strain CCMP1545)</name>
    <name type="common">Picoplanktonic green alga</name>
    <dbReference type="NCBI Taxonomy" id="564608"/>
    <lineage>
        <taxon>Eukaryota</taxon>
        <taxon>Viridiplantae</taxon>
        <taxon>Chlorophyta</taxon>
        <taxon>Mamiellophyceae</taxon>
        <taxon>Mamiellales</taxon>
        <taxon>Mamiellaceae</taxon>
        <taxon>Micromonas</taxon>
    </lineage>
</organism>
<dbReference type="RefSeq" id="XP_003064319.1">
    <property type="nucleotide sequence ID" value="XM_003064273.1"/>
</dbReference>
<proteinExistence type="inferred from homology"/>
<keyword evidence="8 10" id="KW-0131">Cell cycle</keyword>
<keyword evidence="9 10" id="KW-0137">Centromere</keyword>
<dbReference type="PANTHER" id="PTHR22142">
    <property type="match status" value="1"/>
</dbReference>
<dbReference type="GO" id="GO:0031262">
    <property type="term" value="C:Ndc80 complex"/>
    <property type="evidence" value="ECO:0007669"/>
    <property type="project" value="TreeGrafter"/>
</dbReference>
<dbReference type="GO" id="GO:0051301">
    <property type="term" value="P:cell division"/>
    <property type="evidence" value="ECO:0007669"/>
    <property type="project" value="UniProtKB-UniRule"/>
</dbReference>
<keyword evidence="5 10" id="KW-0995">Kinetochore</keyword>
<evidence type="ECO:0000313" key="13">
    <source>
        <dbReference type="Proteomes" id="UP000001876"/>
    </source>
</evidence>
<keyword evidence="7 10" id="KW-0539">Nucleus</keyword>
<evidence type="ECO:0000256" key="6">
    <source>
        <dbReference type="ARBA" id="ARBA00023054"/>
    </source>
</evidence>
<sequence>MAVGESAPYGDGPFAECHELIEEMRRIYATDEDTMKARQLNEQFAEVRELCERREVHMQDVIKEMVQKVKEAEKAATPTESEEEHKKRLAQAESEKRAAEEYLTHMEHEAMALENSQAELKAEAAKLKMKKQELTDMEDEGVPRLKHELSLYAHISKISWAYDRPDRIKGRVNGAGEVKPFDFAPDEMTEFELVNKMWDLID</sequence>
<dbReference type="GeneID" id="9689933"/>
<dbReference type="GO" id="GO:0007059">
    <property type="term" value="P:chromosome segregation"/>
    <property type="evidence" value="ECO:0007669"/>
    <property type="project" value="TreeGrafter"/>
</dbReference>
<reference evidence="12 13" key="1">
    <citation type="journal article" date="2009" name="Science">
        <title>Green evolution and dynamic adaptations revealed by genomes of the marine picoeukaryotes Micromonas.</title>
        <authorList>
            <person name="Worden A.Z."/>
            <person name="Lee J.H."/>
            <person name="Mock T."/>
            <person name="Rouze P."/>
            <person name="Simmons M.P."/>
            <person name="Aerts A.L."/>
            <person name="Allen A.E."/>
            <person name="Cuvelier M.L."/>
            <person name="Derelle E."/>
            <person name="Everett M.V."/>
            <person name="Foulon E."/>
            <person name="Grimwood J."/>
            <person name="Gundlach H."/>
            <person name="Henrissat B."/>
            <person name="Napoli C."/>
            <person name="McDonald S.M."/>
            <person name="Parker M.S."/>
            <person name="Rombauts S."/>
            <person name="Salamov A."/>
            <person name="Von Dassow P."/>
            <person name="Badger J.H."/>
            <person name="Coutinho P.M."/>
            <person name="Demir E."/>
            <person name="Dubchak I."/>
            <person name="Gentemann C."/>
            <person name="Eikrem W."/>
            <person name="Gready J.E."/>
            <person name="John U."/>
            <person name="Lanier W."/>
            <person name="Lindquist E.A."/>
            <person name="Lucas S."/>
            <person name="Mayer K.F."/>
            <person name="Moreau H."/>
            <person name="Not F."/>
            <person name="Otillar R."/>
            <person name="Panaud O."/>
            <person name="Pangilinan J."/>
            <person name="Paulsen I."/>
            <person name="Piegu B."/>
            <person name="Poliakov A."/>
            <person name="Robbens S."/>
            <person name="Schmutz J."/>
            <person name="Toulza E."/>
            <person name="Wyss T."/>
            <person name="Zelensky A."/>
            <person name="Zhou K."/>
            <person name="Armbrust E.V."/>
            <person name="Bhattacharya D."/>
            <person name="Goodenough U.W."/>
            <person name="Van de Peer Y."/>
            <person name="Grigoriev I.V."/>
        </authorList>
    </citation>
    <scope>NUCLEOTIDE SEQUENCE [LARGE SCALE GENOMIC DNA]</scope>
    <source>
        <strain evidence="12 13">CCMP1545</strain>
    </source>
</reference>
<evidence type="ECO:0000256" key="4">
    <source>
        <dbReference type="ARBA" id="ARBA00022776"/>
    </source>
</evidence>
<dbReference type="EMBL" id="GG663751">
    <property type="protein sequence ID" value="EEH51224.1"/>
    <property type="molecule type" value="Genomic_DNA"/>
</dbReference>
<evidence type="ECO:0000256" key="8">
    <source>
        <dbReference type="ARBA" id="ARBA00023306"/>
    </source>
</evidence>
<evidence type="ECO:0000256" key="5">
    <source>
        <dbReference type="ARBA" id="ARBA00022838"/>
    </source>
</evidence>
<keyword evidence="4 10" id="KW-0498">Mitosis</keyword>
<evidence type="ECO:0000313" key="12">
    <source>
        <dbReference type="EMBL" id="EEH51224.1"/>
    </source>
</evidence>
<evidence type="ECO:0000256" key="3">
    <source>
        <dbReference type="ARBA" id="ARBA00022618"/>
    </source>
</evidence>
<comment type="subcellular location">
    <subcellularLocation>
        <location evidence="10">Nucleus</location>
    </subcellularLocation>
    <subcellularLocation>
        <location evidence="10">Chromosome</location>
        <location evidence="10">Centromere</location>
        <location evidence="10">Kinetochore</location>
    </subcellularLocation>
</comment>
<evidence type="ECO:0000256" key="9">
    <source>
        <dbReference type="ARBA" id="ARBA00023328"/>
    </source>
</evidence>
<dbReference type="AlphaFoldDB" id="C1N8R2"/>
<evidence type="ECO:0000256" key="11">
    <source>
        <dbReference type="SAM" id="MobiDB-lite"/>
    </source>
</evidence>
<dbReference type="GO" id="GO:0005634">
    <property type="term" value="C:nucleus"/>
    <property type="evidence" value="ECO:0007669"/>
    <property type="project" value="UniProtKB-SubCell"/>
</dbReference>
<dbReference type="OrthoDB" id="498466at2759"/>
<evidence type="ECO:0000256" key="10">
    <source>
        <dbReference type="RuleBase" id="RU368011"/>
    </source>
</evidence>
<dbReference type="InterPro" id="IPR013252">
    <property type="entry name" value="Ndc80_Spc24"/>
</dbReference>
<keyword evidence="3 10" id="KW-0132">Cell division</keyword>
<evidence type="ECO:0000256" key="2">
    <source>
        <dbReference type="ARBA" id="ARBA00022454"/>
    </source>
</evidence>
<dbReference type="KEGG" id="mpp:MICPUCDRAFT_54210"/>
<dbReference type="OMA" id="AECHELI"/>
<dbReference type="GO" id="GO:0008017">
    <property type="term" value="F:microtubule binding"/>
    <property type="evidence" value="ECO:0007669"/>
    <property type="project" value="TreeGrafter"/>
</dbReference>
<dbReference type="PANTHER" id="PTHR22142:SF2">
    <property type="entry name" value="KINETOCHORE PROTEIN SPC24"/>
    <property type="match status" value="1"/>
</dbReference>
<comment type="subunit">
    <text evidence="10">Component of the NDC80 complex.</text>
</comment>
<dbReference type="eggNOG" id="ENOG502SFDP">
    <property type="taxonomic scope" value="Eukaryota"/>
</dbReference>
<keyword evidence="13" id="KW-1185">Reference proteome</keyword>